<evidence type="ECO:0000256" key="7">
    <source>
        <dbReference type="ARBA" id="ARBA00014472"/>
    </source>
</evidence>
<dbReference type="InterPro" id="IPR036038">
    <property type="entry name" value="Aminotransferase-like"/>
</dbReference>
<organism evidence="12 13">
    <name type="scientific">Allorhizobium taibaishanense</name>
    <dbReference type="NCBI Taxonomy" id="887144"/>
    <lineage>
        <taxon>Bacteria</taxon>
        <taxon>Pseudomonadati</taxon>
        <taxon>Pseudomonadota</taxon>
        <taxon>Alphaproteobacteria</taxon>
        <taxon>Hyphomicrobiales</taxon>
        <taxon>Rhizobiaceae</taxon>
        <taxon>Rhizobium/Agrobacterium group</taxon>
        <taxon>Allorhizobium</taxon>
    </lineage>
</organism>
<dbReference type="InterPro" id="IPR043132">
    <property type="entry name" value="BCAT-like_C"/>
</dbReference>
<evidence type="ECO:0000256" key="8">
    <source>
        <dbReference type="ARBA" id="ARBA00023304"/>
    </source>
</evidence>
<comment type="caution">
    <text evidence="12">The sequence shown here is derived from an EMBL/GenBank/DDBJ whole genome shotgun (WGS) entry which is preliminary data.</text>
</comment>
<evidence type="ECO:0000313" key="12">
    <source>
        <dbReference type="EMBL" id="OLP49608.1"/>
    </source>
</evidence>
<dbReference type="AlphaFoldDB" id="A0A1Q9A4Y7"/>
<evidence type="ECO:0000256" key="3">
    <source>
        <dbReference type="ARBA" id="ARBA00004931"/>
    </source>
</evidence>
<dbReference type="InterPro" id="IPR050571">
    <property type="entry name" value="Class-IV_PLP-Dep_Aminotrnsfr"/>
</dbReference>
<accession>A0A1Q9A4Y7</accession>
<evidence type="ECO:0000256" key="2">
    <source>
        <dbReference type="ARBA" id="ARBA00004824"/>
    </source>
</evidence>
<dbReference type="EMBL" id="MKIN01000022">
    <property type="protein sequence ID" value="OLP49608.1"/>
    <property type="molecule type" value="Genomic_DNA"/>
</dbReference>
<evidence type="ECO:0000256" key="4">
    <source>
        <dbReference type="ARBA" id="ARBA00005072"/>
    </source>
</evidence>
<name>A0A1Q9A4Y7_9HYPH</name>
<protein>
    <recommendedName>
        <fullName evidence="7">Probable branched-chain-amino-acid aminotransferase</fullName>
        <ecNumber evidence="6">2.6.1.42</ecNumber>
    </recommendedName>
</protein>
<dbReference type="GO" id="GO:0009082">
    <property type="term" value="P:branched-chain amino acid biosynthetic process"/>
    <property type="evidence" value="ECO:0007669"/>
    <property type="project" value="UniProtKB-KW"/>
</dbReference>
<proteinExistence type="inferred from homology"/>
<dbReference type="NCBIfam" id="NF005729">
    <property type="entry name" value="PRK07546.1-3"/>
    <property type="match status" value="1"/>
</dbReference>
<dbReference type="InterPro" id="IPR043131">
    <property type="entry name" value="BCAT-like_N"/>
</dbReference>
<keyword evidence="8" id="KW-0100">Branched-chain amino acid biosynthesis</keyword>
<evidence type="ECO:0000256" key="9">
    <source>
        <dbReference type="ARBA" id="ARBA00048212"/>
    </source>
</evidence>
<comment type="catalytic activity">
    <reaction evidence="11">
        <text>L-leucine + 2-oxoglutarate = 4-methyl-2-oxopentanoate + L-glutamate</text>
        <dbReference type="Rhea" id="RHEA:18321"/>
        <dbReference type="ChEBI" id="CHEBI:16810"/>
        <dbReference type="ChEBI" id="CHEBI:17865"/>
        <dbReference type="ChEBI" id="CHEBI:29985"/>
        <dbReference type="ChEBI" id="CHEBI:57427"/>
        <dbReference type="EC" id="2.6.1.42"/>
    </reaction>
</comment>
<comment type="pathway">
    <text evidence="4">Amino-acid biosynthesis; L-leucine biosynthesis; L-leucine from 3-methyl-2-oxobutanoate: step 4/4.</text>
</comment>
<dbReference type="Gene3D" id="3.30.470.10">
    <property type="match status" value="1"/>
</dbReference>
<dbReference type="InterPro" id="IPR001544">
    <property type="entry name" value="Aminotrans_IV"/>
</dbReference>
<dbReference type="PANTHER" id="PTHR42743">
    <property type="entry name" value="AMINO-ACID AMINOTRANSFERASE"/>
    <property type="match status" value="1"/>
</dbReference>
<dbReference type="Pfam" id="PF01063">
    <property type="entry name" value="Aminotran_4"/>
    <property type="match status" value="1"/>
</dbReference>
<comment type="pathway">
    <text evidence="3">Amino-acid biosynthesis; L-valine biosynthesis; L-valine from pyruvate: step 4/4.</text>
</comment>
<keyword evidence="8" id="KW-0028">Amino-acid biosynthesis</keyword>
<dbReference type="OrthoDB" id="9809239at2"/>
<evidence type="ECO:0000256" key="6">
    <source>
        <dbReference type="ARBA" id="ARBA00013053"/>
    </source>
</evidence>
<dbReference type="NCBIfam" id="NF005731">
    <property type="entry name" value="PRK07546.1-5"/>
    <property type="match status" value="1"/>
</dbReference>
<dbReference type="SUPFAM" id="SSF56752">
    <property type="entry name" value="D-aminoacid aminotransferase-like PLP-dependent enzymes"/>
    <property type="match status" value="1"/>
</dbReference>
<evidence type="ECO:0000256" key="1">
    <source>
        <dbReference type="ARBA" id="ARBA00003109"/>
    </source>
</evidence>
<sequence>MDFTLIETLRWEPDQGFIRLDQHLRRLSRSADALGFRQPVKPEAALKEVVSGEKPLRARLAMNFRGKLEATAAPFEPIGENTIWRIRIAEKTRLNSQDTLYRHKTSRRDPYDAARAEFSTDEAEEVLLLNERGEICEGSFTSVFVQGLDGMLITPPLSCGLIPGILRADLIRERKARAEVLKPESLHGRAIFVGNSLRGLIRAELVEDQQRAVA</sequence>
<evidence type="ECO:0000256" key="11">
    <source>
        <dbReference type="ARBA" id="ARBA00049229"/>
    </source>
</evidence>
<gene>
    <name evidence="12" type="ORF">BJF91_21580</name>
</gene>
<dbReference type="Proteomes" id="UP000185598">
    <property type="component" value="Unassembled WGS sequence"/>
</dbReference>
<dbReference type="Gene3D" id="3.20.10.10">
    <property type="entry name" value="D-amino Acid Aminotransferase, subunit A, domain 2"/>
    <property type="match status" value="1"/>
</dbReference>
<reference evidence="12 13" key="1">
    <citation type="submission" date="2016-09" db="EMBL/GenBank/DDBJ databases">
        <title>Rhizobium oryziradicis sp. nov., isolated from the root of rice.</title>
        <authorList>
            <person name="Zhao J."/>
            <person name="Zhang X."/>
        </authorList>
    </citation>
    <scope>NUCLEOTIDE SEQUENCE [LARGE SCALE GENOMIC DNA]</scope>
    <source>
        <strain evidence="12 13">14971</strain>
    </source>
</reference>
<dbReference type="PANTHER" id="PTHR42743:SF11">
    <property type="entry name" value="AMINODEOXYCHORISMATE LYASE"/>
    <property type="match status" value="1"/>
</dbReference>
<dbReference type="EC" id="2.6.1.42" evidence="6"/>
<comment type="catalytic activity">
    <reaction evidence="9">
        <text>L-valine + 2-oxoglutarate = 3-methyl-2-oxobutanoate + L-glutamate</text>
        <dbReference type="Rhea" id="RHEA:24813"/>
        <dbReference type="ChEBI" id="CHEBI:11851"/>
        <dbReference type="ChEBI" id="CHEBI:16810"/>
        <dbReference type="ChEBI" id="CHEBI:29985"/>
        <dbReference type="ChEBI" id="CHEBI:57762"/>
        <dbReference type="EC" id="2.6.1.42"/>
    </reaction>
</comment>
<dbReference type="RefSeq" id="WP_075615396.1">
    <property type="nucleotide sequence ID" value="NZ_JACIED010000001.1"/>
</dbReference>
<dbReference type="STRING" id="887144.BJF91_21580"/>
<comment type="similarity">
    <text evidence="5">Belongs to the class-IV pyridoxal-phosphate-dependent aminotransferase family.</text>
</comment>
<dbReference type="GO" id="GO:0004084">
    <property type="term" value="F:branched-chain-amino-acid transaminase activity"/>
    <property type="evidence" value="ECO:0007669"/>
    <property type="project" value="UniProtKB-EC"/>
</dbReference>
<evidence type="ECO:0000256" key="5">
    <source>
        <dbReference type="ARBA" id="ARBA00009320"/>
    </source>
</evidence>
<comment type="pathway">
    <text evidence="2">Amino-acid biosynthesis; L-isoleucine biosynthesis; L-isoleucine from 2-oxobutanoate: step 4/4.</text>
</comment>
<keyword evidence="13" id="KW-1185">Reference proteome</keyword>
<comment type="function">
    <text evidence="1">Acts on leucine, isoleucine and valine.</text>
</comment>
<comment type="catalytic activity">
    <reaction evidence="10">
        <text>L-isoleucine + 2-oxoglutarate = (S)-3-methyl-2-oxopentanoate + L-glutamate</text>
        <dbReference type="Rhea" id="RHEA:24801"/>
        <dbReference type="ChEBI" id="CHEBI:16810"/>
        <dbReference type="ChEBI" id="CHEBI:29985"/>
        <dbReference type="ChEBI" id="CHEBI:35146"/>
        <dbReference type="ChEBI" id="CHEBI:58045"/>
        <dbReference type="EC" id="2.6.1.42"/>
    </reaction>
</comment>
<evidence type="ECO:0000313" key="13">
    <source>
        <dbReference type="Proteomes" id="UP000185598"/>
    </source>
</evidence>
<evidence type="ECO:0000256" key="10">
    <source>
        <dbReference type="ARBA" id="ARBA00048798"/>
    </source>
</evidence>